<keyword evidence="7" id="KW-0325">Glycoprotein</keyword>
<sequence length="563" mass="66797">MRVYKTLKKKIHKNIIHIITISLVSLIIIYCFFFNFRKNQISEYEIFNIIRKIQKISSDKNSLLILFEHQIAFDQVRYLFYHSIIFSEAFGQSLILNYESISLIKSKSEAEYFIFYDLPFIQNYTCQISFFLQNQQRISHKENIKKAIKTYKITFNLTNFNDILYSNENTSHLQCFGNSSLTRWCDMRYVAYIQTRLLFFTYAYYRFPSPFLSIGCRAPPFDIIEDRLYDEPMITRPDPSIKFSKIFNHITYIVGRFHNSMMMWHILFDFMIPLYWAITKIEGNFSTDSNRTILLRDSQYSILLEFIQTFSKNPIRNIKDDRRDLLFERAIVGLPKFEKNPTKYRRISEMATFKYNFNENISIGLRNVVLKGFGIEDKKINHENPSVIYVSRQNSNRDITNSDEVLNLMKSTCTFCNIKSVTFHQLRAKKQIEAVSDASVIIGLHGSGLTHTLWLPRSNKNFTSVLFEILPYKYWCRDWYQVAAKVAGVKYFSVMNTGRILPEIPDNIKLKYKFCSMKESHCNSIECNDILKDRKFQVELDTFNSTWLQIIDILKRNRENARK</sequence>
<evidence type="ECO:0000256" key="5">
    <source>
        <dbReference type="ARBA" id="ARBA00022989"/>
    </source>
</evidence>
<evidence type="ECO:0000256" key="4">
    <source>
        <dbReference type="ARBA" id="ARBA00022692"/>
    </source>
</evidence>
<feature type="domain" description="Glycosyltransferase 61 catalytic" evidence="9">
    <location>
        <begin position="264"/>
        <end position="457"/>
    </location>
</feature>
<dbReference type="PANTHER" id="PTHR20961:SF38">
    <property type="entry name" value="PROTEIN O-LINKED-MANNOSE BETA-1,4-N-ACETYLGLUCOSAMINYLTRANSFERASE 2"/>
    <property type="match status" value="1"/>
</dbReference>
<evidence type="ECO:0000256" key="3">
    <source>
        <dbReference type="ARBA" id="ARBA00022679"/>
    </source>
</evidence>
<evidence type="ECO:0000313" key="10">
    <source>
        <dbReference type="EMBL" id="KAK8891554.1"/>
    </source>
</evidence>
<dbReference type="Pfam" id="PF04577">
    <property type="entry name" value="Glyco_transf_61"/>
    <property type="match status" value="1"/>
</dbReference>
<name>A0ABR2KKA6_9EUKA</name>
<reference evidence="10 11" key="1">
    <citation type="submission" date="2024-04" db="EMBL/GenBank/DDBJ databases">
        <title>Tritrichomonas musculus Genome.</title>
        <authorList>
            <person name="Alves-Ferreira E."/>
            <person name="Grigg M."/>
            <person name="Lorenzi H."/>
            <person name="Galac M."/>
        </authorList>
    </citation>
    <scope>NUCLEOTIDE SEQUENCE [LARGE SCALE GENOMIC DNA]</scope>
    <source>
        <strain evidence="10 11">EAF2021</strain>
    </source>
</reference>
<evidence type="ECO:0000256" key="7">
    <source>
        <dbReference type="ARBA" id="ARBA00023180"/>
    </source>
</evidence>
<keyword evidence="5 8" id="KW-1133">Transmembrane helix</keyword>
<evidence type="ECO:0000256" key="2">
    <source>
        <dbReference type="ARBA" id="ARBA00022676"/>
    </source>
</evidence>
<keyword evidence="3" id="KW-0808">Transferase</keyword>
<comment type="subcellular location">
    <subcellularLocation>
        <location evidence="1">Membrane</location>
        <topology evidence="1">Single-pass membrane protein</topology>
    </subcellularLocation>
</comment>
<dbReference type="PANTHER" id="PTHR20961">
    <property type="entry name" value="GLYCOSYLTRANSFERASE"/>
    <property type="match status" value="1"/>
</dbReference>
<organism evidence="10 11">
    <name type="scientific">Tritrichomonas musculus</name>
    <dbReference type="NCBI Taxonomy" id="1915356"/>
    <lineage>
        <taxon>Eukaryota</taxon>
        <taxon>Metamonada</taxon>
        <taxon>Parabasalia</taxon>
        <taxon>Tritrichomonadida</taxon>
        <taxon>Tritrichomonadidae</taxon>
        <taxon>Tritrichomonas</taxon>
    </lineage>
</organism>
<evidence type="ECO:0000259" key="9">
    <source>
        <dbReference type="Pfam" id="PF04577"/>
    </source>
</evidence>
<evidence type="ECO:0000256" key="6">
    <source>
        <dbReference type="ARBA" id="ARBA00023136"/>
    </source>
</evidence>
<comment type="caution">
    <text evidence="10">The sequence shown here is derived from an EMBL/GenBank/DDBJ whole genome shotgun (WGS) entry which is preliminary data.</text>
</comment>
<accession>A0ABR2KKA6</accession>
<keyword evidence="2" id="KW-0328">Glycosyltransferase</keyword>
<dbReference type="InterPro" id="IPR049625">
    <property type="entry name" value="Glyco_transf_61_cat"/>
</dbReference>
<keyword evidence="11" id="KW-1185">Reference proteome</keyword>
<keyword evidence="4 8" id="KW-0812">Transmembrane</keyword>
<keyword evidence="6 8" id="KW-0472">Membrane</keyword>
<gene>
    <name evidence="10" type="ORF">M9Y10_028767</name>
</gene>
<dbReference type="Proteomes" id="UP001470230">
    <property type="component" value="Unassembled WGS sequence"/>
</dbReference>
<protein>
    <recommendedName>
        <fullName evidence="9">Glycosyltransferase 61 catalytic domain-containing protein</fullName>
    </recommendedName>
</protein>
<proteinExistence type="predicted"/>
<feature type="transmembrane region" description="Helical" evidence="8">
    <location>
        <begin position="15"/>
        <end position="36"/>
    </location>
</feature>
<evidence type="ECO:0000256" key="1">
    <source>
        <dbReference type="ARBA" id="ARBA00004167"/>
    </source>
</evidence>
<dbReference type="InterPro" id="IPR007657">
    <property type="entry name" value="Glycosyltransferase_61"/>
</dbReference>
<evidence type="ECO:0000313" key="11">
    <source>
        <dbReference type="Proteomes" id="UP001470230"/>
    </source>
</evidence>
<evidence type="ECO:0000256" key="8">
    <source>
        <dbReference type="SAM" id="Phobius"/>
    </source>
</evidence>
<dbReference type="EMBL" id="JAPFFF010000004">
    <property type="protein sequence ID" value="KAK8891554.1"/>
    <property type="molecule type" value="Genomic_DNA"/>
</dbReference>